<dbReference type="SUPFAM" id="SSF54001">
    <property type="entry name" value="Cysteine proteinases"/>
    <property type="match status" value="1"/>
</dbReference>
<dbReference type="STRING" id="1531966.A0A0A1SNB6"/>
<evidence type="ECO:0000313" key="11">
    <source>
        <dbReference type="EMBL" id="CEJ81873.1"/>
    </source>
</evidence>
<evidence type="ECO:0000256" key="10">
    <source>
        <dbReference type="PIRSR" id="PIRSR005700-1"/>
    </source>
</evidence>
<evidence type="ECO:0000256" key="4">
    <source>
        <dbReference type="ARBA" id="ARBA00022670"/>
    </source>
</evidence>
<feature type="active site" evidence="10">
    <location>
        <position position="80"/>
    </location>
</feature>
<dbReference type="MEROPS" id="C01.085"/>
<dbReference type="EC" id="3.4.22.40" evidence="2 9"/>
<proteinExistence type="inferred from homology"/>
<protein>
    <recommendedName>
        <fullName evidence="3 9">Cysteine proteinase 1, mitochondrial</fullName>
        <ecNumber evidence="2 9">3.4.22.40</ecNumber>
    </recommendedName>
</protein>
<comment type="subcellular location">
    <subcellularLocation>
        <location evidence="9">Mitochondrion</location>
    </subcellularLocation>
    <subcellularLocation>
        <location evidence="9">Cytoplasm</location>
    </subcellularLocation>
</comment>
<gene>
    <name evidence="11" type="ORF">VHEMI01980</name>
</gene>
<dbReference type="GO" id="GO:0009636">
    <property type="term" value="P:response to toxic substance"/>
    <property type="evidence" value="ECO:0007669"/>
    <property type="project" value="TreeGrafter"/>
</dbReference>
<comment type="function">
    <text evidence="9">Has aminopeptidase activity, shortening substrate peptides sequentially by 1 amino acid. Has bleomycin hydrolase activity, which can protect the cell from the toxic effects of bleomycin. Has homocysteine-thiolactonase activity, protecting the cell against homocysteine toxicity.</text>
</comment>
<keyword evidence="6 9" id="KW-0788">Thiol protease</keyword>
<evidence type="ECO:0000256" key="8">
    <source>
        <dbReference type="ARBA" id="ARBA00026080"/>
    </source>
</evidence>
<keyword evidence="12" id="KW-1185">Reference proteome</keyword>
<dbReference type="OrthoDB" id="2666448at2759"/>
<dbReference type="InterPro" id="IPR004134">
    <property type="entry name" value="Peptidase_C1B"/>
</dbReference>
<keyword evidence="9" id="KW-0496">Mitochondrion</keyword>
<evidence type="ECO:0000313" key="12">
    <source>
        <dbReference type="Proteomes" id="UP000039046"/>
    </source>
</evidence>
<reference evidence="11 12" key="1">
    <citation type="journal article" date="2015" name="Genome Announc.">
        <title>Draft Genome Sequence and Gene Annotation of the Entomopathogenic Fungus Verticillium hemipterigenum.</title>
        <authorList>
            <person name="Horn F."/>
            <person name="Habel A."/>
            <person name="Scharf D.H."/>
            <person name="Dworschak J."/>
            <person name="Brakhage A.A."/>
            <person name="Guthke R."/>
            <person name="Hertweck C."/>
            <person name="Linde J."/>
        </authorList>
    </citation>
    <scope>NUCLEOTIDE SEQUENCE [LARGE SCALE GENOMIC DNA]</scope>
</reference>
<dbReference type="AlphaFoldDB" id="A0A0A1SNB6"/>
<comment type="subunit">
    <text evidence="8">Homohexamer. Binds to nucleic acids. Binds single-stranded DNA and RNA with higher affinity than double-stranded DNA.</text>
</comment>
<dbReference type="InterPro" id="IPR038765">
    <property type="entry name" value="Papain-like_cys_pep_sf"/>
</dbReference>
<dbReference type="CDD" id="cd00585">
    <property type="entry name" value="Peptidase_C1B"/>
    <property type="match status" value="1"/>
</dbReference>
<dbReference type="GO" id="GO:0004197">
    <property type="term" value="F:cysteine-type endopeptidase activity"/>
    <property type="evidence" value="ECO:0007669"/>
    <property type="project" value="UniProtKB-EC"/>
</dbReference>
<dbReference type="PIRSF" id="PIRSF005700">
    <property type="entry name" value="PepC"/>
    <property type="match status" value="1"/>
</dbReference>
<evidence type="ECO:0000256" key="2">
    <source>
        <dbReference type="ARBA" id="ARBA00012465"/>
    </source>
</evidence>
<dbReference type="GO" id="GO:0006508">
    <property type="term" value="P:proteolysis"/>
    <property type="evidence" value="ECO:0007669"/>
    <property type="project" value="UniProtKB-KW"/>
</dbReference>
<dbReference type="Gene3D" id="3.90.70.10">
    <property type="entry name" value="Cysteine proteinases"/>
    <property type="match status" value="1"/>
</dbReference>
<dbReference type="InterPro" id="IPR000169">
    <property type="entry name" value="Pept_cys_AS"/>
</dbReference>
<comment type="function">
    <text evidence="7">The normal physiological role of the enzyme is unknown, but it is not essential for the viability of yeast cells. Has aminopeptidase activity, shortening substrate peptides sequentially by 1 amino acid. Has bleomycin hydrolase activity, which can protect the cell from the toxic effects of bleomycin. Has homocysteine-thiolactonase activity, protecting the cell against homocysteine toxicity. Acts as a repressor in the GAL4 regulatory system, but this does not require either the peptidase or nucleic acid-binding activities.</text>
</comment>
<dbReference type="GO" id="GO:0043418">
    <property type="term" value="P:homocysteine catabolic process"/>
    <property type="evidence" value="ECO:0007669"/>
    <property type="project" value="TreeGrafter"/>
</dbReference>
<evidence type="ECO:0000256" key="7">
    <source>
        <dbReference type="ARBA" id="ARBA00025347"/>
    </source>
</evidence>
<keyword evidence="4 9" id="KW-0645">Protease</keyword>
<evidence type="ECO:0000256" key="9">
    <source>
        <dbReference type="PIRNR" id="PIRNR005700"/>
    </source>
</evidence>
<dbReference type="PANTHER" id="PTHR10363">
    <property type="entry name" value="BLEOMYCIN HYDROLASE"/>
    <property type="match status" value="1"/>
</dbReference>
<evidence type="ECO:0000256" key="3">
    <source>
        <dbReference type="ARBA" id="ARBA00016900"/>
    </source>
</evidence>
<sequence>MSSQKLSRPSEPLVLEEVGAQGAEFLSDMTNRLRSLALTKGDPNEVLMKIGSYVDNPHVFNTKVPVDGSPVTAQKASGRCWIFAATNVMRVPIMKRDNLESFELSQMYLYYWDKLEKANYFLEQIIDTADSDIGDRLVQRLLLEPMADGGQWDMIYNLVEKYGIVPQAVYPDTWNARNSRLMRGFLQTKLREFAVILRKLAAEGDAAAVSAKKTEQMKQIQDLLTTFMGAPPKPTEKFHWQYANKDKKVFEVHSTPIDFAKAITTADTECVVNDMVSLVHDPRNETNALLTVDRLGNVVGGRPVQYINVDMETLKTACVDMIKAGHPIFFGVDFGKFRHKDLGVMDLDIYDYQAGFGTTLLEQSKADRLRAGESSMTHAMILTGVHLDETTGKPLRWRIQNSHGSESGDKGHLVMTDAWMDQFMYQAVVNTKFISDNVKAALDKEPVVLPLWDPMGSLA</sequence>
<dbReference type="GO" id="GO:0070005">
    <property type="term" value="F:cysteine-type aminopeptidase activity"/>
    <property type="evidence" value="ECO:0007669"/>
    <property type="project" value="InterPro"/>
</dbReference>
<keyword evidence="5 9" id="KW-0378">Hydrolase</keyword>
<dbReference type="EMBL" id="CDHN01000001">
    <property type="protein sequence ID" value="CEJ81873.1"/>
    <property type="molecule type" value="Genomic_DNA"/>
</dbReference>
<evidence type="ECO:0000256" key="6">
    <source>
        <dbReference type="ARBA" id="ARBA00022807"/>
    </source>
</evidence>
<dbReference type="GO" id="GO:0005739">
    <property type="term" value="C:mitochondrion"/>
    <property type="evidence" value="ECO:0007669"/>
    <property type="project" value="UniProtKB-SubCell"/>
</dbReference>
<comment type="catalytic activity">
    <reaction evidence="1 9">
        <text>Inactivates bleomycin B2 (a cytotoxic glycometallopeptide) by hydrolysis of a carboxyamide bond of beta-aminoalanine, but also shows general aminopeptidase activity. The specificity varies somewhat with source, but amino acid arylamides of Met, Leu and Ala are preferred.</text>
        <dbReference type="EC" id="3.4.22.40"/>
    </reaction>
</comment>
<evidence type="ECO:0000256" key="5">
    <source>
        <dbReference type="ARBA" id="ARBA00022801"/>
    </source>
</evidence>
<evidence type="ECO:0000256" key="1">
    <source>
        <dbReference type="ARBA" id="ARBA00000423"/>
    </source>
</evidence>
<dbReference type="Pfam" id="PF03051">
    <property type="entry name" value="Peptidase_C1_2"/>
    <property type="match status" value="1"/>
</dbReference>
<feature type="active site" evidence="10">
    <location>
        <position position="401"/>
    </location>
</feature>
<organism evidence="11 12">
    <name type="scientific">[Torrubiella] hemipterigena</name>
    <dbReference type="NCBI Taxonomy" id="1531966"/>
    <lineage>
        <taxon>Eukaryota</taxon>
        <taxon>Fungi</taxon>
        <taxon>Dikarya</taxon>
        <taxon>Ascomycota</taxon>
        <taxon>Pezizomycotina</taxon>
        <taxon>Sordariomycetes</taxon>
        <taxon>Hypocreomycetidae</taxon>
        <taxon>Hypocreales</taxon>
        <taxon>Clavicipitaceae</taxon>
        <taxon>Clavicipitaceae incertae sedis</taxon>
        <taxon>'Torrubiella' clade</taxon>
    </lineage>
</organism>
<dbReference type="PANTHER" id="PTHR10363:SF2">
    <property type="entry name" value="BLEOMYCIN HYDROLASE"/>
    <property type="match status" value="1"/>
</dbReference>
<comment type="similarity">
    <text evidence="9">Belongs to the peptidase C1 family.</text>
</comment>
<dbReference type="Proteomes" id="UP000039046">
    <property type="component" value="Unassembled WGS sequence"/>
</dbReference>
<feature type="active site" evidence="10">
    <location>
        <position position="378"/>
    </location>
</feature>
<dbReference type="PROSITE" id="PS00139">
    <property type="entry name" value="THIOL_PROTEASE_CYS"/>
    <property type="match status" value="1"/>
</dbReference>
<dbReference type="HOGENOM" id="CLU_038600_0_1_1"/>
<accession>A0A0A1SNB6</accession>
<name>A0A0A1SNB6_9HYPO</name>
<keyword evidence="9" id="KW-0963">Cytoplasm</keyword>